<protein>
    <recommendedName>
        <fullName evidence="14">Ras-related protein Rab-43</fullName>
    </recommendedName>
</protein>
<keyword evidence="4" id="KW-0597">Phosphoprotein</keyword>
<keyword evidence="3" id="KW-0488">Methylation</keyword>
<dbReference type="SMART" id="SM00177">
    <property type="entry name" value="ARF"/>
    <property type="match status" value="1"/>
</dbReference>
<evidence type="ECO:0000256" key="5">
    <source>
        <dbReference type="ARBA" id="ARBA00022741"/>
    </source>
</evidence>
<dbReference type="PROSITE" id="PS51421">
    <property type="entry name" value="RAS"/>
    <property type="match status" value="1"/>
</dbReference>
<keyword evidence="7" id="KW-0342">GTP-binding</keyword>
<keyword evidence="6" id="KW-0333">Golgi apparatus</keyword>
<proteinExistence type="inferred from homology"/>
<gene>
    <name evidence="15" type="ORF">g.12028</name>
</gene>
<dbReference type="SMART" id="SM00173">
    <property type="entry name" value="RAS"/>
    <property type="match status" value="1"/>
</dbReference>
<dbReference type="GO" id="GO:0003924">
    <property type="term" value="F:GTPase activity"/>
    <property type="evidence" value="ECO:0007669"/>
    <property type="project" value="InterPro"/>
</dbReference>
<evidence type="ECO:0000256" key="12">
    <source>
        <dbReference type="ARBA" id="ARBA00037864"/>
    </source>
</evidence>
<evidence type="ECO:0000313" key="15">
    <source>
        <dbReference type="EMBL" id="JAS39763.1"/>
    </source>
</evidence>
<dbReference type="GO" id="GO:0005525">
    <property type="term" value="F:GTP binding"/>
    <property type="evidence" value="ECO:0007669"/>
    <property type="project" value="UniProtKB-KW"/>
</dbReference>
<dbReference type="Pfam" id="PF00071">
    <property type="entry name" value="Ras"/>
    <property type="match status" value="1"/>
</dbReference>
<evidence type="ECO:0000256" key="10">
    <source>
        <dbReference type="ARBA" id="ARBA00023289"/>
    </source>
</evidence>
<evidence type="ECO:0000256" key="4">
    <source>
        <dbReference type="ARBA" id="ARBA00022553"/>
    </source>
</evidence>
<evidence type="ECO:0000256" key="2">
    <source>
        <dbReference type="ARBA" id="ARBA00006270"/>
    </source>
</evidence>
<name>A0A1B6EPM2_9HEMI</name>
<dbReference type="InterPro" id="IPR005225">
    <property type="entry name" value="Small_GTP-bd"/>
</dbReference>
<keyword evidence="10" id="KW-0636">Prenylation</keyword>
<dbReference type="AlphaFoldDB" id="A0A1B6EPM2"/>
<dbReference type="PRINTS" id="PR00449">
    <property type="entry name" value="RASTRNSFRMNG"/>
</dbReference>
<organism evidence="15">
    <name type="scientific">Cuerna arida</name>
    <dbReference type="NCBI Taxonomy" id="1464854"/>
    <lineage>
        <taxon>Eukaryota</taxon>
        <taxon>Metazoa</taxon>
        <taxon>Ecdysozoa</taxon>
        <taxon>Arthropoda</taxon>
        <taxon>Hexapoda</taxon>
        <taxon>Insecta</taxon>
        <taxon>Pterygota</taxon>
        <taxon>Neoptera</taxon>
        <taxon>Paraneoptera</taxon>
        <taxon>Hemiptera</taxon>
        <taxon>Auchenorrhyncha</taxon>
        <taxon>Membracoidea</taxon>
        <taxon>Cicadellidae</taxon>
        <taxon>Cicadellinae</taxon>
        <taxon>Proconiini</taxon>
        <taxon>Cuerna</taxon>
    </lineage>
</organism>
<keyword evidence="9" id="KW-0449">Lipoprotein</keyword>
<dbReference type="SMART" id="SM00175">
    <property type="entry name" value="RAB"/>
    <property type="match status" value="1"/>
</dbReference>
<evidence type="ECO:0000256" key="8">
    <source>
        <dbReference type="ARBA" id="ARBA00023136"/>
    </source>
</evidence>
<dbReference type="InterPro" id="IPR050209">
    <property type="entry name" value="Rab_GTPases_membrane_traffic"/>
</dbReference>
<keyword evidence="8" id="KW-0472">Membrane</keyword>
<dbReference type="GO" id="GO:0030670">
    <property type="term" value="C:phagocytic vesicle membrane"/>
    <property type="evidence" value="ECO:0007669"/>
    <property type="project" value="UniProtKB-SubCell"/>
</dbReference>
<keyword evidence="5" id="KW-0547">Nucleotide-binding</keyword>
<dbReference type="InterPro" id="IPR001806">
    <property type="entry name" value="Small_GTPase"/>
</dbReference>
<sequence length="220" mass="24761">MSRSSADSFISSSSSEDAFDFLFKIVLIGDCGTGKTCVVQRFKSGTFIERHGNTIGVDFSMKTVTVDGKKVKLQIWDTAGQERFRTITQSYYRSANGVIIVYDITKRSSFLGLQRWIEEVRRYTASNVMLVLIGNKCDLETLREVEFAEAEAMCEYIPEILYVMETSARENTNVEHAFMCLATELKRRHDHSGYMESSPGDTVKLGESKVVKRCSSCSSS</sequence>
<dbReference type="NCBIfam" id="TIGR00231">
    <property type="entry name" value="small_GTP"/>
    <property type="match status" value="1"/>
</dbReference>
<comment type="similarity">
    <text evidence="2">Belongs to the small GTPase superfamily. Rab family.</text>
</comment>
<dbReference type="Gene3D" id="3.40.50.300">
    <property type="entry name" value="P-loop containing nucleotide triphosphate hydrolases"/>
    <property type="match status" value="1"/>
</dbReference>
<dbReference type="EMBL" id="GECZ01030006">
    <property type="protein sequence ID" value="JAS39763.1"/>
    <property type="molecule type" value="Transcribed_RNA"/>
</dbReference>
<dbReference type="PROSITE" id="PS51419">
    <property type="entry name" value="RAB"/>
    <property type="match status" value="1"/>
</dbReference>
<evidence type="ECO:0000256" key="14">
    <source>
        <dbReference type="ARBA" id="ARBA00067841"/>
    </source>
</evidence>
<dbReference type="FunFam" id="3.40.50.300:FF:000803">
    <property type="entry name" value="Ras-related protein Rab-43"/>
    <property type="match status" value="1"/>
</dbReference>
<dbReference type="InterPro" id="IPR027417">
    <property type="entry name" value="P-loop_NTPase"/>
</dbReference>
<dbReference type="PROSITE" id="PS51420">
    <property type="entry name" value="RHO"/>
    <property type="match status" value="1"/>
</dbReference>
<evidence type="ECO:0000256" key="7">
    <source>
        <dbReference type="ARBA" id="ARBA00023134"/>
    </source>
</evidence>
<comment type="subcellular location">
    <subcellularLocation>
        <location evidence="1">Cytoplasmic vesicle</location>
        <location evidence="1">Phagosome membrane</location>
    </subcellularLocation>
    <subcellularLocation>
        <location evidence="13">Endomembrane system</location>
        <topology evidence="13">Lipid-anchor</topology>
        <orientation evidence="13">Cytoplasmic side</orientation>
    </subcellularLocation>
    <subcellularLocation>
        <location evidence="12">Golgi apparatus</location>
        <location evidence="12">trans-Golgi network membrane</location>
        <topology evidence="12">Lipid-anchor</topology>
    </subcellularLocation>
</comment>
<dbReference type="SMART" id="SM00174">
    <property type="entry name" value="RHO"/>
    <property type="match status" value="1"/>
</dbReference>
<accession>A0A1B6EPM2</accession>
<reference evidence="15" key="1">
    <citation type="submission" date="2015-11" db="EMBL/GenBank/DDBJ databases">
        <title>De novo transcriptome assembly of four potential Pierce s Disease insect vectors from Arizona vineyards.</title>
        <authorList>
            <person name="Tassone E.E."/>
        </authorList>
    </citation>
    <scope>NUCLEOTIDE SEQUENCE</scope>
</reference>
<dbReference type="SMART" id="SM00176">
    <property type="entry name" value="RAN"/>
    <property type="match status" value="1"/>
</dbReference>
<keyword evidence="11" id="KW-0968">Cytoplasmic vesicle</keyword>
<evidence type="ECO:0000256" key="9">
    <source>
        <dbReference type="ARBA" id="ARBA00023288"/>
    </source>
</evidence>
<evidence type="ECO:0000256" key="1">
    <source>
        <dbReference type="ARBA" id="ARBA00004580"/>
    </source>
</evidence>
<evidence type="ECO:0000256" key="6">
    <source>
        <dbReference type="ARBA" id="ARBA00023034"/>
    </source>
</evidence>
<dbReference type="GO" id="GO:0005794">
    <property type="term" value="C:Golgi apparatus"/>
    <property type="evidence" value="ECO:0007669"/>
    <property type="project" value="UniProtKB-SubCell"/>
</dbReference>
<evidence type="ECO:0000256" key="11">
    <source>
        <dbReference type="ARBA" id="ARBA00023329"/>
    </source>
</evidence>
<dbReference type="PANTHER" id="PTHR47979">
    <property type="entry name" value="DRAB11-RELATED"/>
    <property type="match status" value="1"/>
</dbReference>
<evidence type="ECO:0000256" key="3">
    <source>
        <dbReference type="ARBA" id="ARBA00022481"/>
    </source>
</evidence>
<evidence type="ECO:0000256" key="13">
    <source>
        <dbReference type="ARBA" id="ARBA00046278"/>
    </source>
</evidence>
<dbReference type="SUPFAM" id="SSF52540">
    <property type="entry name" value="P-loop containing nucleoside triphosphate hydrolases"/>
    <property type="match status" value="1"/>
</dbReference>